<dbReference type="PANTHER" id="PTHR34819">
    <property type="entry name" value="LARGE CYSTEINE-RICH PERIPLASMIC PROTEIN OMCB"/>
    <property type="match status" value="1"/>
</dbReference>
<evidence type="ECO:0000256" key="1">
    <source>
        <dbReference type="SAM" id="MobiDB-lite"/>
    </source>
</evidence>
<dbReference type="AlphaFoldDB" id="A0A1T5GW47"/>
<organism evidence="3 4">
    <name type="scientific">Sphingobacterium nematocida</name>
    <dbReference type="NCBI Taxonomy" id="1513896"/>
    <lineage>
        <taxon>Bacteria</taxon>
        <taxon>Pseudomonadati</taxon>
        <taxon>Bacteroidota</taxon>
        <taxon>Sphingobacteriia</taxon>
        <taxon>Sphingobacteriales</taxon>
        <taxon>Sphingobacteriaceae</taxon>
        <taxon>Sphingobacterium</taxon>
    </lineage>
</organism>
<dbReference type="RefSeq" id="WP_139375452.1">
    <property type="nucleotide sequence ID" value="NZ_FUZF01000043.1"/>
</dbReference>
<feature type="region of interest" description="Disordered" evidence="1">
    <location>
        <begin position="340"/>
        <end position="364"/>
    </location>
</feature>
<evidence type="ECO:0000313" key="4">
    <source>
        <dbReference type="Proteomes" id="UP000190150"/>
    </source>
</evidence>
<name>A0A1T5GW47_9SPHI</name>
<evidence type="ECO:0000313" key="3">
    <source>
        <dbReference type="EMBL" id="SKC12625.1"/>
    </source>
</evidence>
<dbReference type="STRING" id="1513896.SAMN05660841_04381"/>
<dbReference type="OrthoDB" id="5726170at2"/>
<feature type="domain" description="DUF11" evidence="2">
    <location>
        <begin position="128"/>
        <end position="219"/>
    </location>
</feature>
<evidence type="ECO:0000259" key="2">
    <source>
        <dbReference type="Pfam" id="PF01345"/>
    </source>
</evidence>
<dbReference type="Gene3D" id="2.60.40.2700">
    <property type="match status" value="1"/>
</dbReference>
<dbReference type="PANTHER" id="PTHR34819:SF3">
    <property type="entry name" value="CELL SURFACE PROTEIN"/>
    <property type="match status" value="1"/>
</dbReference>
<dbReference type="SUPFAM" id="SSF49401">
    <property type="entry name" value="Bacterial adhesins"/>
    <property type="match status" value="1"/>
</dbReference>
<feature type="compositionally biased region" description="Polar residues" evidence="1">
    <location>
        <begin position="352"/>
        <end position="364"/>
    </location>
</feature>
<feature type="domain" description="DUF11" evidence="2">
    <location>
        <begin position="250"/>
        <end position="354"/>
    </location>
</feature>
<dbReference type="InterPro" id="IPR001434">
    <property type="entry name" value="OmcB-like_DUF11"/>
</dbReference>
<proteinExistence type="predicted"/>
<reference evidence="4" key="1">
    <citation type="submission" date="2017-02" db="EMBL/GenBank/DDBJ databases">
        <authorList>
            <person name="Varghese N."/>
            <person name="Submissions S."/>
        </authorList>
    </citation>
    <scope>NUCLEOTIDE SEQUENCE [LARGE SCALE GENOMIC DNA]</scope>
    <source>
        <strain evidence="4">DSM 24091</strain>
    </source>
</reference>
<feature type="non-terminal residue" evidence="3">
    <location>
        <position position="364"/>
    </location>
</feature>
<dbReference type="NCBIfam" id="TIGR01451">
    <property type="entry name" value="B_ant_repeat"/>
    <property type="match status" value="2"/>
</dbReference>
<accession>A0A1T5GW47</accession>
<feature type="non-terminal residue" evidence="3">
    <location>
        <position position="1"/>
    </location>
</feature>
<dbReference type="EMBL" id="FUZF01000043">
    <property type="protein sequence ID" value="SKC12625.1"/>
    <property type="molecule type" value="Genomic_DNA"/>
</dbReference>
<protein>
    <submittedName>
        <fullName evidence="3">Conserved repeat domain-containing protein</fullName>
    </submittedName>
</protein>
<keyword evidence="4" id="KW-1185">Reference proteome</keyword>
<dbReference type="Pfam" id="PF01345">
    <property type="entry name" value="DUF11"/>
    <property type="match status" value="2"/>
</dbReference>
<dbReference type="Proteomes" id="UP000190150">
    <property type="component" value="Unassembled WGS sequence"/>
</dbReference>
<dbReference type="InterPro" id="IPR008966">
    <property type="entry name" value="Adhesion_dom_sf"/>
</dbReference>
<dbReference type="InterPro" id="IPR047589">
    <property type="entry name" value="DUF11_rpt"/>
</dbReference>
<dbReference type="InterPro" id="IPR051172">
    <property type="entry name" value="Chlamydia_OmcB"/>
</dbReference>
<gene>
    <name evidence="3" type="ORF">SAMN05660841_04381</name>
</gene>
<sequence>AATSTDVTVTVNGVQPGTIAGSQSVCAGTIPTAFTSSVNSTGTGAITYQWESKVSGGSWTTIDNATSATYSPDVATVETSYRRVAYSTIDNSICTTYSNEIIVTIASDCNFIAVKTVADNGNDGNEINNKAESNENLTYSITIDNNYDRDIVVNISDVIPANTTFVSVQNGGVHSAGTITWDDVTVLKGGSTTVTFVVKVTENLTGIANIVNTAVVSSPGLATQNPNVTIPTNSNPDFTFDKTVADASGDGKAQSGEVLTYTITVNNTGDVDLMNGSILDVIPANTTLVAGSITGGGTQTGNNINWSIDLPFGDSKSVTFQVTVTADLTGVTNIRNIATVGDQDTPPVDIPTENSPSHSSVKTV</sequence>